<evidence type="ECO:0000256" key="2">
    <source>
        <dbReference type="ARBA" id="ARBA00004245"/>
    </source>
</evidence>
<organism evidence="13">
    <name type="scientific">Capra hircus</name>
    <name type="common">Goat</name>
    <dbReference type="NCBI Taxonomy" id="9925"/>
    <lineage>
        <taxon>Eukaryota</taxon>
        <taxon>Metazoa</taxon>
        <taxon>Chordata</taxon>
        <taxon>Craniata</taxon>
        <taxon>Vertebrata</taxon>
        <taxon>Euteleostomi</taxon>
        <taxon>Mammalia</taxon>
        <taxon>Eutheria</taxon>
        <taxon>Laurasiatheria</taxon>
        <taxon>Artiodactyla</taxon>
        <taxon>Ruminantia</taxon>
        <taxon>Pecora</taxon>
        <taxon>Bovidae</taxon>
        <taxon>Caprinae</taxon>
        <taxon>Capra</taxon>
    </lineage>
</organism>
<evidence type="ECO:0000256" key="5">
    <source>
        <dbReference type="ARBA" id="ARBA00022574"/>
    </source>
</evidence>
<comment type="subcellular location">
    <subcellularLocation>
        <location evidence="2">Cytoplasm</location>
        <location evidence="2">Cytoskeleton</location>
    </subcellularLocation>
    <subcellularLocation>
        <location evidence="1">Nucleus</location>
    </subcellularLocation>
</comment>
<dbReference type="SUPFAM" id="SSF50978">
    <property type="entry name" value="WD40 repeat-like"/>
    <property type="match status" value="1"/>
</dbReference>
<name>A0A8C2SE84_CAPHI</name>
<dbReference type="FunFam" id="2.130.10.10:FF:000030">
    <property type="entry name" value="Actin-related protein 2/3 complex subunit"/>
    <property type="match status" value="1"/>
</dbReference>
<feature type="region of interest" description="Disordered" evidence="12">
    <location>
        <begin position="356"/>
        <end position="392"/>
    </location>
</feature>
<dbReference type="GO" id="GO:0005885">
    <property type="term" value="C:Arp2/3 protein complex"/>
    <property type="evidence" value="ECO:0007669"/>
    <property type="project" value="InterPro"/>
</dbReference>
<keyword evidence="5 11" id="KW-0853">WD repeat</keyword>
<dbReference type="Ensembl" id="ENSCHIT00010057267.1">
    <property type="protein sequence ID" value="ENSCHIP00010041091.1"/>
    <property type="gene ID" value="ENSCHIG00010030143.1"/>
</dbReference>
<reference evidence="13" key="2">
    <citation type="submission" date="2025-08" db="UniProtKB">
        <authorList>
            <consortium name="Ensembl"/>
        </authorList>
    </citation>
    <scope>IDENTIFICATION</scope>
</reference>
<evidence type="ECO:0000256" key="10">
    <source>
        <dbReference type="ARBA" id="ARBA00045382"/>
    </source>
</evidence>
<proteinExistence type="inferred from homology"/>
<dbReference type="InterPro" id="IPR036322">
    <property type="entry name" value="WD40_repeat_dom_sf"/>
</dbReference>
<dbReference type="AlphaFoldDB" id="A0A8C2SE84"/>
<dbReference type="Gene3D" id="2.130.10.10">
    <property type="entry name" value="YVTN repeat-like/Quinoprotein amine dehydrogenase"/>
    <property type="match status" value="1"/>
</dbReference>
<evidence type="ECO:0000256" key="11">
    <source>
        <dbReference type="PROSITE-ProRule" id="PRU00221"/>
    </source>
</evidence>
<reference evidence="13" key="1">
    <citation type="submission" date="2019-03" db="EMBL/GenBank/DDBJ databases">
        <title>Genome sequencing and reference-guided assembly of Black Bengal Goat (Capra hircus).</title>
        <authorList>
            <person name="Siddiki A.Z."/>
            <person name="Baten A."/>
            <person name="Billah M."/>
            <person name="Alam M.A.U."/>
            <person name="Shawrob K.S.M."/>
            <person name="Saha S."/>
            <person name="Chowdhury M."/>
            <person name="Rahman A.H."/>
            <person name="Stear M."/>
            <person name="Miah G."/>
            <person name="Das G.B."/>
            <person name="Hossain M.M."/>
            <person name="Kumkum M."/>
            <person name="Islam M.S."/>
            <person name="Mollah A.M."/>
            <person name="Ahsan A."/>
            <person name="Tusar F."/>
            <person name="Khan M.K.I."/>
        </authorList>
    </citation>
    <scope>NUCLEOTIDE SEQUENCE [LARGE SCALE GENOMIC DNA]</scope>
</reference>
<evidence type="ECO:0000313" key="13">
    <source>
        <dbReference type="Ensembl" id="ENSCHIP00010041091.1"/>
    </source>
</evidence>
<accession>A0A8C2SE84</accession>
<dbReference type="PANTHER" id="PTHR10709">
    <property type="entry name" value="ACTIN-RELATED PROTEIN 2/3 COMPLEX SUBUNIT 1"/>
    <property type="match status" value="1"/>
</dbReference>
<evidence type="ECO:0000256" key="9">
    <source>
        <dbReference type="ARBA" id="ARBA00023242"/>
    </source>
</evidence>
<evidence type="ECO:0000256" key="7">
    <source>
        <dbReference type="ARBA" id="ARBA00023203"/>
    </source>
</evidence>
<dbReference type="GO" id="GO:0005634">
    <property type="term" value="C:nucleus"/>
    <property type="evidence" value="ECO:0007669"/>
    <property type="project" value="UniProtKB-SubCell"/>
</dbReference>
<feature type="repeat" description="WD" evidence="11">
    <location>
        <begin position="48"/>
        <end position="82"/>
    </location>
</feature>
<evidence type="ECO:0008006" key="14">
    <source>
        <dbReference type="Google" id="ProtNLM"/>
    </source>
</evidence>
<dbReference type="InterPro" id="IPR015943">
    <property type="entry name" value="WD40/YVTN_repeat-like_dom_sf"/>
</dbReference>
<evidence type="ECO:0000256" key="3">
    <source>
        <dbReference type="ARBA" id="ARBA00006260"/>
    </source>
</evidence>
<dbReference type="SMART" id="SM00320">
    <property type="entry name" value="WD40"/>
    <property type="match status" value="4"/>
</dbReference>
<keyword evidence="7" id="KW-0009">Actin-binding</keyword>
<dbReference type="GO" id="GO:0034314">
    <property type="term" value="P:Arp2/3 complex-mediated actin nucleation"/>
    <property type="evidence" value="ECO:0007669"/>
    <property type="project" value="InterPro"/>
</dbReference>
<dbReference type="PROSITE" id="PS50082">
    <property type="entry name" value="WD_REPEATS_2"/>
    <property type="match status" value="1"/>
</dbReference>
<dbReference type="GO" id="GO:0051015">
    <property type="term" value="F:actin filament binding"/>
    <property type="evidence" value="ECO:0007669"/>
    <property type="project" value="TreeGrafter"/>
</dbReference>
<feature type="compositionally biased region" description="Low complexity" evidence="12">
    <location>
        <begin position="368"/>
        <end position="381"/>
    </location>
</feature>
<evidence type="ECO:0000256" key="12">
    <source>
        <dbReference type="SAM" id="MobiDB-lite"/>
    </source>
</evidence>
<comment type="function">
    <text evidence="10">Component of the Arp2/3 complex, a multiprotein complex that mediates actin polymerization upon stimulation by nucleation-promoting factor (NPF). The Arp2/3 complex mediates the formation of branched actin networks in the cytoplasm, providing the force for cell motility. In addition to its role in the cytoplasmic cytoskeleton, the Arp2/3 complex also promotes actin polymerization in the nucleus, thereby regulating gene transcription and repair of damaged DNA. The Arp2/3 complex promotes homologous recombination (HR) repair in response to DNA damage by promoting nuclear actin polymerization, leading to drive motility of double-strand breaks (DSBs).</text>
</comment>
<protein>
    <recommendedName>
        <fullName evidence="14">Actin-related protein 2/3 complex subunit</fullName>
    </recommendedName>
</protein>
<keyword evidence="8" id="KW-0206">Cytoskeleton</keyword>
<evidence type="ECO:0000256" key="6">
    <source>
        <dbReference type="ARBA" id="ARBA00022737"/>
    </source>
</evidence>
<dbReference type="Pfam" id="PF00400">
    <property type="entry name" value="WD40"/>
    <property type="match status" value="2"/>
</dbReference>
<comment type="similarity">
    <text evidence="3">Belongs to the WD repeat ARPC1 family.</text>
</comment>
<evidence type="ECO:0000256" key="4">
    <source>
        <dbReference type="ARBA" id="ARBA00022490"/>
    </source>
</evidence>
<dbReference type="InterPro" id="IPR017383">
    <property type="entry name" value="ARPC1"/>
</dbReference>
<dbReference type="InterPro" id="IPR001680">
    <property type="entry name" value="WD40_rpt"/>
</dbReference>
<evidence type="ECO:0000256" key="8">
    <source>
        <dbReference type="ARBA" id="ARBA00023212"/>
    </source>
</evidence>
<evidence type="ECO:0000256" key="1">
    <source>
        <dbReference type="ARBA" id="ARBA00004123"/>
    </source>
</evidence>
<keyword evidence="6" id="KW-0677">Repeat</keyword>
<dbReference type="PROSITE" id="PS50294">
    <property type="entry name" value="WD_REPEATS_REGION"/>
    <property type="match status" value="1"/>
</dbReference>
<feature type="compositionally biased region" description="Basic and acidic residues" evidence="12">
    <location>
        <begin position="358"/>
        <end position="367"/>
    </location>
</feature>
<dbReference type="PANTHER" id="PTHR10709:SF10">
    <property type="entry name" value="ACTIN-RELATED PROTEIN 2_3 COMPLEX SUBUNIT 1B"/>
    <property type="match status" value="1"/>
</dbReference>
<keyword evidence="9" id="KW-0539">Nucleus</keyword>
<keyword evidence="4" id="KW-0963">Cytoplasm</keyword>
<sequence length="427" mass="47739">MAYHSFLVEPISCHAWNKDRTQIAICPNNHEVHIYEKSGNKWVQVHELKEHNGQVTGIDWAPESNRIVTCGTDRNAYVWTLKGRTWKPTLVILRINRAARCVRWAPKENKFAVGSGSRVISICYFEQENDWWVCKHIKKPIRSTVLSLDWHPNNVLLAAGSCDFKCRIFSAYIKEVEERPAPTPWGSKMPFGELMFESSTSCGWVHGVCFSDSGSRVAWVSHDSTVCLADADKKMAVTTLASETLPLLAVTFITENSLVAAPDLGAQWGKGQVLPVLHHRHGRRHEHLGREGGCCLGSGVPSRGLAAYVAKSSGAHVTEPSPGFPTATHREQGNNRFYLFRERDCIRFPDKVASSFAEKQEERESHETTPPYTQPCTPQNQRTVGPGGLRQQSAQLAQLADVEETQEGPCLRPFHGSHQTHVSRHSC</sequence>